<sequence>MDVAAPPSPPPKPCTQCKFCPSTSRSFESVPFTRIDFLLACNEPPTDDECAEFENIISNGDSHISHLDQRLSQVQKLISDLTTEKGIVRKRIAASKRIMNPVRKVPYDVLEQIFSCAADEEDVMDTPAACPSDSLDLRHFHWAISRVCSTWRAAALSTTRLWSTISLDLGNEAYGNGHLILLSKVFREIWYTQFVCLSW</sequence>
<keyword evidence="2" id="KW-1185">Reference proteome</keyword>
<gene>
    <name evidence="1" type="ORF">EV420DRAFT_887098</name>
</gene>
<comment type="caution">
    <text evidence="1">The sequence shown here is derived from an EMBL/GenBank/DDBJ whole genome shotgun (WGS) entry which is preliminary data.</text>
</comment>
<evidence type="ECO:0000313" key="1">
    <source>
        <dbReference type="EMBL" id="KAK0447032.1"/>
    </source>
</evidence>
<dbReference type="Proteomes" id="UP001175211">
    <property type="component" value="Unassembled WGS sequence"/>
</dbReference>
<name>A0AA39MUE9_ARMTA</name>
<dbReference type="RefSeq" id="XP_060326057.1">
    <property type="nucleotide sequence ID" value="XM_060483878.1"/>
</dbReference>
<dbReference type="AlphaFoldDB" id="A0AA39MUE9"/>
<reference evidence="1" key="1">
    <citation type="submission" date="2023-06" db="EMBL/GenBank/DDBJ databases">
        <authorList>
            <consortium name="Lawrence Berkeley National Laboratory"/>
            <person name="Ahrendt S."/>
            <person name="Sahu N."/>
            <person name="Indic B."/>
            <person name="Wong-Bajracharya J."/>
            <person name="Merenyi Z."/>
            <person name="Ke H.-M."/>
            <person name="Monk M."/>
            <person name="Kocsube S."/>
            <person name="Drula E."/>
            <person name="Lipzen A."/>
            <person name="Balint B."/>
            <person name="Henrissat B."/>
            <person name="Andreopoulos B."/>
            <person name="Martin F.M."/>
            <person name="Harder C.B."/>
            <person name="Rigling D."/>
            <person name="Ford K.L."/>
            <person name="Foster G.D."/>
            <person name="Pangilinan J."/>
            <person name="Papanicolaou A."/>
            <person name="Barry K."/>
            <person name="LaButti K."/>
            <person name="Viragh M."/>
            <person name="Koriabine M."/>
            <person name="Yan M."/>
            <person name="Riley R."/>
            <person name="Champramary S."/>
            <person name="Plett K.L."/>
            <person name="Tsai I.J."/>
            <person name="Slot J."/>
            <person name="Sipos G."/>
            <person name="Plett J."/>
            <person name="Nagy L.G."/>
            <person name="Grigoriev I.V."/>
        </authorList>
    </citation>
    <scope>NUCLEOTIDE SEQUENCE</scope>
    <source>
        <strain evidence="1">CCBAS 213</strain>
    </source>
</reference>
<dbReference type="Gene3D" id="1.20.1280.50">
    <property type="match status" value="1"/>
</dbReference>
<proteinExistence type="predicted"/>
<accession>A0AA39MUE9</accession>
<organism evidence="1 2">
    <name type="scientific">Armillaria tabescens</name>
    <name type="common">Ringless honey mushroom</name>
    <name type="synonym">Agaricus tabescens</name>
    <dbReference type="NCBI Taxonomy" id="1929756"/>
    <lineage>
        <taxon>Eukaryota</taxon>
        <taxon>Fungi</taxon>
        <taxon>Dikarya</taxon>
        <taxon>Basidiomycota</taxon>
        <taxon>Agaricomycotina</taxon>
        <taxon>Agaricomycetes</taxon>
        <taxon>Agaricomycetidae</taxon>
        <taxon>Agaricales</taxon>
        <taxon>Marasmiineae</taxon>
        <taxon>Physalacriaceae</taxon>
        <taxon>Desarmillaria</taxon>
    </lineage>
</organism>
<evidence type="ECO:0008006" key="3">
    <source>
        <dbReference type="Google" id="ProtNLM"/>
    </source>
</evidence>
<evidence type="ECO:0000313" key="2">
    <source>
        <dbReference type="Proteomes" id="UP001175211"/>
    </source>
</evidence>
<dbReference type="EMBL" id="JAUEPS010000045">
    <property type="protein sequence ID" value="KAK0447032.1"/>
    <property type="molecule type" value="Genomic_DNA"/>
</dbReference>
<dbReference type="GeneID" id="85367426"/>
<protein>
    <recommendedName>
        <fullName evidence="3">F-box domain-containing protein</fullName>
    </recommendedName>
</protein>